<dbReference type="Gene3D" id="1.10.287.950">
    <property type="entry name" value="Methyl-accepting chemotaxis protein"/>
    <property type="match status" value="2"/>
</dbReference>
<keyword evidence="8" id="KW-1185">Reference proteome</keyword>
<dbReference type="NCBIfam" id="TIGR03057">
    <property type="entry name" value="xxxLxxG_by_4"/>
    <property type="match status" value="4"/>
</dbReference>
<evidence type="ECO:0000256" key="1">
    <source>
        <dbReference type="ARBA" id="ARBA00004141"/>
    </source>
</evidence>
<name>A0A2S9QL94_9MICO</name>
<dbReference type="GO" id="GO:0016020">
    <property type="term" value="C:membrane"/>
    <property type="evidence" value="ECO:0007669"/>
    <property type="project" value="UniProtKB-SubCell"/>
</dbReference>
<dbReference type="NCBIfam" id="TIGR03061">
    <property type="entry name" value="pip_yhgE_Nterm"/>
    <property type="match status" value="1"/>
</dbReference>
<feature type="transmembrane region" description="Helical" evidence="5">
    <location>
        <begin position="603"/>
        <end position="623"/>
    </location>
</feature>
<dbReference type="PANTHER" id="PTHR43077">
    <property type="entry name" value="TRANSPORT PERMEASE YVFS-RELATED"/>
    <property type="match status" value="1"/>
</dbReference>
<evidence type="ECO:0000313" key="7">
    <source>
        <dbReference type="EMBL" id="PRI10352.1"/>
    </source>
</evidence>
<dbReference type="GO" id="GO:0140359">
    <property type="term" value="F:ABC-type transporter activity"/>
    <property type="evidence" value="ECO:0007669"/>
    <property type="project" value="InterPro"/>
</dbReference>
<evidence type="ECO:0000256" key="3">
    <source>
        <dbReference type="ARBA" id="ARBA00022989"/>
    </source>
</evidence>
<keyword evidence="4 5" id="KW-0472">Membrane</keyword>
<dbReference type="InterPro" id="IPR051328">
    <property type="entry name" value="T7SS_ABC-Transporter"/>
</dbReference>
<dbReference type="EMBL" id="MWZD01000021">
    <property type="protein sequence ID" value="PRI10352.1"/>
    <property type="molecule type" value="Genomic_DNA"/>
</dbReference>
<evidence type="ECO:0000313" key="8">
    <source>
        <dbReference type="Proteomes" id="UP000238650"/>
    </source>
</evidence>
<dbReference type="NCBIfam" id="TIGR03062">
    <property type="entry name" value="pip_yhgE_Cterm"/>
    <property type="match status" value="1"/>
</dbReference>
<feature type="domain" description="ABC-2 type transporter transmembrane" evidence="6">
    <location>
        <begin position="26"/>
        <end position="161"/>
    </location>
</feature>
<comment type="subcellular location">
    <subcellularLocation>
        <location evidence="1">Membrane</location>
        <topology evidence="1">Multi-pass membrane protein</topology>
    </subcellularLocation>
</comment>
<sequence length="799" mass="80169">MSLFTRSTELQRFRRGALPRIALGVLLVIPLIYGALYLWAFWAPTEHLDRLPVAIVNLDEAAEKPDGSVLTAGDEVVEQLRDGGDLAWQALDADAAASAVADGEVYFSVTIPPDFSRTLAGLQEDPRAGELEVRFNDNNSFLASTLGKQAMVQLRDAVARSTTESAAEQLLVGVERLSDGTRDAAQAASRLDQGSAAVADGGERLSAGLGELADGTAQLVAKAPELTDGTHRLAEGLSGARDGSARLAEGGGALAAGAGDAAEKSGELSAGLGKLEEGAAQVSDGTAALAQGASKLSAGAGSAAMGATAVSDGITALAEGLGQLSTGATTLHTSASELAEGAASLDGGAAQLSTAATTIAQLAAEHPEMSLADLDAALQAQGSSLQAFADGAASVGQGAAALDEGATALAAGAETLDASAQTAAQSATDLADGADELETGTAALSASAGTLADAAAQLSTGAGTLHEKTGAASTGSGKLAEGLTSLSAGAQTVADGSASLAGGVSQASEGADELAAGSGELAGGAARLDAGAQQASEKSAELATGADRVHEGAGAFAAKLAEGAQQAPELDAAQRTGIAETLAAPVQLDEHTDNAVQGFGEGFAPFFIALASFVGALITWLILRPVPRRPLASNVSGLRSVLTGFWPAALIAVGQVTIMMLVLVFAIGMRPAHWMGMAAFMLLVTLAFLALQQMFIALLGTAAGRVVSLVLLMLMLSSSGGTYPVETTPAFFQALHPYMPASYVVDGLRQLIGGGIDGRFWGALLVMGGILIASLAISAIAVRRQKVWTIQRLKPQLVM</sequence>
<keyword evidence="2 5" id="KW-0812">Transmembrane</keyword>
<evidence type="ECO:0000256" key="4">
    <source>
        <dbReference type="ARBA" id="ARBA00023136"/>
    </source>
</evidence>
<keyword evidence="3 5" id="KW-1133">Transmembrane helix</keyword>
<dbReference type="PANTHER" id="PTHR43077:SF5">
    <property type="entry name" value="PHAGE INFECTION PROTEIN"/>
    <property type="match status" value="1"/>
</dbReference>
<proteinExistence type="predicted"/>
<feature type="transmembrane region" description="Helical" evidence="5">
    <location>
        <begin position="644"/>
        <end position="667"/>
    </location>
</feature>
<feature type="transmembrane region" description="Helical" evidence="5">
    <location>
        <begin position="760"/>
        <end position="782"/>
    </location>
</feature>
<dbReference type="Pfam" id="PF12698">
    <property type="entry name" value="ABC2_membrane_3"/>
    <property type="match status" value="2"/>
</dbReference>
<protein>
    <recommendedName>
        <fullName evidence="6">ABC-2 type transporter transmembrane domain-containing protein</fullName>
    </recommendedName>
</protein>
<reference evidence="7 8" key="1">
    <citation type="journal article" date="2017" name="New Microbes New Infect">
        <title>Genome sequence of 'Leucobacter massiliensis' sp. nov. isolated from human pharynx after travel to the 2014 Hajj.</title>
        <authorList>
            <person name="Leangapichart T."/>
            <person name="Gautret P."/>
            <person name="Nguyen T.T."/>
            <person name="Armstrong N."/>
            <person name="Rolain J.M."/>
        </authorList>
    </citation>
    <scope>NUCLEOTIDE SEQUENCE [LARGE SCALE GENOMIC DNA]</scope>
    <source>
        <strain evidence="7 8">122RC15</strain>
    </source>
</reference>
<organism evidence="7 8">
    <name type="scientific">Leucobacter massiliensis</name>
    <dbReference type="NCBI Taxonomy" id="1686285"/>
    <lineage>
        <taxon>Bacteria</taxon>
        <taxon>Bacillati</taxon>
        <taxon>Actinomycetota</taxon>
        <taxon>Actinomycetes</taxon>
        <taxon>Micrococcales</taxon>
        <taxon>Microbacteriaceae</taxon>
        <taxon>Leucobacter</taxon>
    </lineage>
</organism>
<evidence type="ECO:0000256" key="5">
    <source>
        <dbReference type="SAM" id="Phobius"/>
    </source>
</evidence>
<feature type="transmembrane region" description="Helical" evidence="5">
    <location>
        <begin position="673"/>
        <end position="691"/>
    </location>
</feature>
<evidence type="ECO:0000259" key="6">
    <source>
        <dbReference type="Pfam" id="PF12698"/>
    </source>
</evidence>
<dbReference type="Proteomes" id="UP000238650">
    <property type="component" value="Unassembled WGS sequence"/>
</dbReference>
<evidence type="ECO:0000256" key="2">
    <source>
        <dbReference type="ARBA" id="ARBA00022692"/>
    </source>
</evidence>
<feature type="domain" description="ABC-2 type transporter transmembrane" evidence="6">
    <location>
        <begin position="568"/>
        <end position="779"/>
    </location>
</feature>
<dbReference type="InterPro" id="IPR013525">
    <property type="entry name" value="ABC2_TM"/>
</dbReference>
<dbReference type="AlphaFoldDB" id="A0A2S9QL94"/>
<gene>
    <name evidence="7" type="ORF">B4915_12195</name>
</gene>
<dbReference type="InterPro" id="IPR023908">
    <property type="entry name" value="xxxLxxG_rpt"/>
</dbReference>
<comment type="caution">
    <text evidence="7">The sequence shown here is derived from an EMBL/GenBank/DDBJ whole genome shotgun (WGS) entry which is preliminary data.</text>
</comment>
<feature type="transmembrane region" description="Helical" evidence="5">
    <location>
        <begin position="21"/>
        <end position="42"/>
    </location>
</feature>
<dbReference type="RefSeq" id="WP_105806106.1">
    <property type="nucleotide sequence ID" value="NZ_MWZD01000021.1"/>
</dbReference>
<dbReference type="OrthoDB" id="9811483at2"/>
<dbReference type="Gene3D" id="3.40.1710.10">
    <property type="entry name" value="abc type-2 transporter like domain"/>
    <property type="match status" value="1"/>
</dbReference>
<dbReference type="InterPro" id="IPR017500">
    <property type="entry name" value="Phage_infect_YhgE_N"/>
</dbReference>
<accession>A0A2S9QL94</accession>
<dbReference type="InterPro" id="IPR017501">
    <property type="entry name" value="Phage_infect_YhgE_C"/>
</dbReference>